<protein>
    <recommendedName>
        <fullName evidence="5">Zn(2)-C6 fungal-type domain-containing protein</fullName>
    </recommendedName>
</protein>
<feature type="region of interest" description="Disordered" evidence="4">
    <location>
        <begin position="45"/>
        <end position="79"/>
    </location>
</feature>
<gene>
    <name evidence="6" type="ORF">FSARC_7848</name>
</gene>
<dbReference type="GO" id="GO:0006351">
    <property type="term" value="P:DNA-templated transcription"/>
    <property type="evidence" value="ECO:0007669"/>
    <property type="project" value="InterPro"/>
</dbReference>
<evidence type="ECO:0000256" key="1">
    <source>
        <dbReference type="ARBA" id="ARBA00004123"/>
    </source>
</evidence>
<dbReference type="Pfam" id="PF04082">
    <property type="entry name" value="Fungal_trans"/>
    <property type="match status" value="1"/>
</dbReference>
<dbReference type="CDD" id="cd12148">
    <property type="entry name" value="fungal_TF_MHR"/>
    <property type="match status" value="1"/>
</dbReference>
<dbReference type="InterPro" id="IPR050613">
    <property type="entry name" value="Sec_Metabolite_Reg"/>
</dbReference>
<dbReference type="SMART" id="SM00066">
    <property type="entry name" value="GAL4"/>
    <property type="match status" value="1"/>
</dbReference>
<evidence type="ECO:0000256" key="2">
    <source>
        <dbReference type="ARBA" id="ARBA00022723"/>
    </source>
</evidence>
<reference evidence="6" key="2">
    <citation type="submission" date="2020-05" db="EMBL/GenBank/DDBJ databases">
        <authorList>
            <person name="Kim H.-S."/>
            <person name="Proctor R.H."/>
            <person name="Brown D.W."/>
        </authorList>
    </citation>
    <scope>NUCLEOTIDE SEQUENCE</scope>
    <source>
        <strain evidence="6">NRRL 20472</strain>
    </source>
</reference>
<keyword evidence="7" id="KW-1185">Reference proteome</keyword>
<dbReference type="PROSITE" id="PS00463">
    <property type="entry name" value="ZN2_CY6_FUNGAL_1"/>
    <property type="match status" value="1"/>
</dbReference>
<evidence type="ECO:0000313" key="6">
    <source>
        <dbReference type="EMBL" id="KAF4964214.1"/>
    </source>
</evidence>
<proteinExistence type="predicted"/>
<dbReference type="InterPro" id="IPR001138">
    <property type="entry name" value="Zn2Cys6_DnaBD"/>
</dbReference>
<evidence type="ECO:0000259" key="5">
    <source>
        <dbReference type="PROSITE" id="PS50048"/>
    </source>
</evidence>
<name>A0A8H4TUK5_9HYPO</name>
<dbReference type="SMART" id="SM00906">
    <property type="entry name" value="Fungal_trans"/>
    <property type="match status" value="1"/>
</dbReference>
<dbReference type="SUPFAM" id="SSF57701">
    <property type="entry name" value="Zn2/Cys6 DNA-binding domain"/>
    <property type="match status" value="1"/>
</dbReference>
<reference evidence="6" key="1">
    <citation type="journal article" date="2020" name="BMC Genomics">
        <title>Correction to: Identification and distribution of gene clusters required for synthesis of sphingolipid metabolism inhibitors in diverse species of the filamentous fungus Fusarium.</title>
        <authorList>
            <person name="Kim H.S."/>
            <person name="Lohmar J.M."/>
            <person name="Busman M."/>
            <person name="Brown D.W."/>
            <person name="Naumann T.A."/>
            <person name="Divon H.H."/>
            <person name="Lysoe E."/>
            <person name="Uhlig S."/>
            <person name="Proctor R.H."/>
        </authorList>
    </citation>
    <scope>NUCLEOTIDE SEQUENCE</scope>
    <source>
        <strain evidence="6">NRRL 20472</strain>
    </source>
</reference>
<accession>A0A8H4TUK5</accession>
<dbReference type="Pfam" id="PF00172">
    <property type="entry name" value="Zn_clus"/>
    <property type="match status" value="1"/>
</dbReference>
<keyword evidence="3" id="KW-0539">Nucleus</keyword>
<evidence type="ECO:0000313" key="7">
    <source>
        <dbReference type="Proteomes" id="UP000622797"/>
    </source>
</evidence>
<dbReference type="GO" id="GO:0000981">
    <property type="term" value="F:DNA-binding transcription factor activity, RNA polymerase II-specific"/>
    <property type="evidence" value="ECO:0007669"/>
    <property type="project" value="InterPro"/>
</dbReference>
<dbReference type="Proteomes" id="UP000622797">
    <property type="component" value="Unassembled WGS sequence"/>
</dbReference>
<dbReference type="Gene3D" id="4.10.240.10">
    <property type="entry name" value="Zn(2)-C6 fungal-type DNA-binding domain"/>
    <property type="match status" value="1"/>
</dbReference>
<dbReference type="InterPro" id="IPR007219">
    <property type="entry name" value="XnlR_reg_dom"/>
</dbReference>
<sequence length="664" mass="73732">MTDAVPSSPSIRRPACIPCRSRKLACDRSRPSCKRCQKARSKLNCTYPSESPENVPDERSTSVPAVSTVPEDRPQTAPSGSGYFGYTSHNNVFHETQFHLFLAGGVDSHPGDAGNSKGSHRRVTLQELHSPIRESALFVLRCIPSHMLDQAVSIPPIDDCPKGWNHIALDGIVHSLQSILKGLSHRDDEGLSNLAEVLCNNTRKPIEDDQNNALEWINQFCGQNLRWESLGLLWAEIACISEDVYPVHRHRVGSLVEGVSPEITRACLGYCIELARTFTEGNAVLLDLCRRKSILDSIVDGDAHISSYVSHSLAITMLTHLGLHVLENGPSYQPSLSSEYQRRLAAQIFTSDKFGVSFAGRPPLLTSNFFSTPLPLDISDEDLVSDHSTLMQVCKSLDENGWNTKGEINSSTGIRARYMVNIIRDELMDLALCTREPAELSHVQSIKAREMMAVSSIAVGLRYNPNDLNDTNIDARTLYLRVQLQLDHLKNLFYAERLLLSQGQSDTSDLLLVSFELVKLTVEMWKRREFFASSVIIRNSEWLLLEYGAPAGGILCQGLLLPTCTGPGGQYAGLKRSAIVQQLSLLIAYLDWVRPSNPARQACVNFKHLIQRVLDYHLNEPAGLEGRGDLETLDWASLFPPSVHFDLLNSFDWLGSGSSDVMDQ</sequence>
<comment type="subcellular location">
    <subcellularLocation>
        <location evidence="1">Nucleus</location>
    </subcellularLocation>
</comment>
<dbReference type="GO" id="GO:0008270">
    <property type="term" value="F:zinc ion binding"/>
    <property type="evidence" value="ECO:0007669"/>
    <property type="project" value="InterPro"/>
</dbReference>
<dbReference type="AlphaFoldDB" id="A0A8H4TUK5"/>
<evidence type="ECO:0000256" key="4">
    <source>
        <dbReference type="SAM" id="MobiDB-lite"/>
    </source>
</evidence>
<dbReference type="PANTHER" id="PTHR31001:SF40">
    <property type="entry name" value="ZN(II)2CYS6 TRANSCRIPTION FACTOR (EUROFUNG)"/>
    <property type="match status" value="1"/>
</dbReference>
<dbReference type="PROSITE" id="PS50048">
    <property type="entry name" value="ZN2_CY6_FUNGAL_2"/>
    <property type="match status" value="1"/>
</dbReference>
<dbReference type="GO" id="GO:0003677">
    <property type="term" value="F:DNA binding"/>
    <property type="evidence" value="ECO:0007669"/>
    <property type="project" value="InterPro"/>
</dbReference>
<dbReference type="CDD" id="cd00067">
    <property type="entry name" value="GAL4"/>
    <property type="match status" value="1"/>
</dbReference>
<organism evidence="6 7">
    <name type="scientific">Fusarium sarcochroum</name>
    <dbReference type="NCBI Taxonomy" id="1208366"/>
    <lineage>
        <taxon>Eukaryota</taxon>
        <taxon>Fungi</taxon>
        <taxon>Dikarya</taxon>
        <taxon>Ascomycota</taxon>
        <taxon>Pezizomycotina</taxon>
        <taxon>Sordariomycetes</taxon>
        <taxon>Hypocreomycetidae</taxon>
        <taxon>Hypocreales</taxon>
        <taxon>Nectriaceae</taxon>
        <taxon>Fusarium</taxon>
        <taxon>Fusarium lateritium species complex</taxon>
    </lineage>
</organism>
<comment type="caution">
    <text evidence="6">The sequence shown here is derived from an EMBL/GenBank/DDBJ whole genome shotgun (WGS) entry which is preliminary data.</text>
</comment>
<dbReference type="PANTHER" id="PTHR31001">
    <property type="entry name" value="UNCHARACTERIZED TRANSCRIPTIONAL REGULATORY PROTEIN"/>
    <property type="match status" value="1"/>
</dbReference>
<dbReference type="GO" id="GO:0005634">
    <property type="term" value="C:nucleus"/>
    <property type="evidence" value="ECO:0007669"/>
    <property type="project" value="UniProtKB-SubCell"/>
</dbReference>
<dbReference type="OrthoDB" id="4898680at2759"/>
<dbReference type="EMBL" id="JABEXW010000422">
    <property type="protein sequence ID" value="KAF4964214.1"/>
    <property type="molecule type" value="Genomic_DNA"/>
</dbReference>
<dbReference type="InterPro" id="IPR036864">
    <property type="entry name" value="Zn2-C6_fun-type_DNA-bd_sf"/>
</dbReference>
<keyword evidence="2" id="KW-0479">Metal-binding</keyword>
<evidence type="ECO:0000256" key="3">
    <source>
        <dbReference type="ARBA" id="ARBA00023242"/>
    </source>
</evidence>
<feature type="domain" description="Zn(2)-C6 fungal-type" evidence="5">
    <location>
        <begin position="15"/>
        <end position="47"/>
    </location>
</feature>